<proteinExistence type="predicted"/>
<organism evidence="1 2">
    <name type="scientific">Angomonas deanei</name>
    <dbReference type="NCBI Taxonomy" id="59799"/>
    <lineage>
        <taxon>Eukaryota</taxon>
        <taxon>Discoba</taxon>
        <taxon>Euglenozoa</taxon>
        <taxon>Kinetoplastea</taxon>
        <taxon>Metakinetoplastina</taxon>
        <taxon>Trypanosomatida</taxon>
        <taxon>Trypanosomatidae</taxon>
        <taxon>Strigomonadinae</taxon>
        <taxon>Angomonas</taxon>
    </lineage>
</organism>
<dbReference type="VEuPathDB" id="TriTrypDB:ADEAN_000174100"/>
<dbReference type="AlphaFoldDB" id="A0A7G2C3K9"/>
<name>A0A7G2C3K9_9TRYP</name>
<accession>A0A7G2C3K9</accession>
<keyword evidence="2" id="KW-1185">Reference proteome</keyword>
<dbReference type="EMBL" id="LR877147">
    <property type="protein sequence ID" value="CAD2214296.1"/>
    <property type="molecule type" value="Genomic_DNA"/>
</dbReference>
<protein>
    <submittedName>
        <fullName evidence="1">Uncharacterized protein</fullName>
    </submittedName>
</protein>
<evidence type="ECO:0000313" key="1">
    <source>
        <dbReference type="EMBL" id="CAD2214296.1"/>
    </source>
</evidence>
<evidence type="ECO:0000313" key="2">
    <source>
        <dbReference type="Proteomes" id="UP000515908"/>
    </source>
</evidence>
<sequence length="127" mass="14794">MALRDNAVVDSLLSLLDRFISYVENDQKNPLTFLMRRNTTEIKDHTVTAFTMELFNALHLLVVKRLRSGVAGSGRRYKNPNAELIDRMKCLVVLQKRTFDQLNLLGDNQKVHEDSFVRESTWKWLLT</sequence>
<gene>
    <name evidence="1" type="ORF">ADEAN_000174100</name>
</gene>
<reference evidence="1 2" key="1">
    <citation type="submission" date="2020-08" db="EMBL/GenBank/DDBJ databases">
        <authorList>
            <person name="Newling K."/>
            <person name="Davey J."/>
            <person name="Forrester S."/>
        </authorList>
    </citation>
    <scope>NUCLEOTIDE SEQUENCE [LARGE SCALE GENOMIC DNA]</scope>
    <source>
        <strain evidence="2">Crithidia deanei Carvalho (ATCC PRA-265)</strain>
    </source>
</reference>
<dbReference type="Proteomes" id="UP000515908">
    <property type="component" value="Chromosome 03"/>
</dbReference>